<feature type="compositionally biased region" description="Acidic residues" evidence="1">
    <location>
        <begin position="202"/>
        <end position="216"/>
    </location>
</feature>
<dbReference type="RefSeq" id="XP_018268775.1">
    <property type="nucleotide sequence ID" value="XM_018414766.1"/>
</dbReference>
<gene>
    <name evidence="2" type="ORF">RHOBADRAFT_46321</name>
</gene>
<feature type="compositionally biased region" description="Low complexity" evidence="1">
    <location>
        <begin position="180"/>
        <end position="201"/>
    </location>
</feature>
<evidence type="ECO:0000313" key="2">
    <source>
        <dbReference type="EMBL" id="KPV72726.1"/>
    </source>
</evidence>
<keyword evidence="3" id="KW-1185">Reference proteome</keyword>
<feature type="compositionally biased region" description="Low complexity" evidence="1">
    <location>
        <begin position="248"/>
        <end position="302"/>
    </location>
</feature>
<feature type="compositionally biased region" description="Low complexity" evidence="1">
    <location>
        <begin position="217"/>
        <end position="240"/>
    </location>
</feature>
<dbReference type="AlphaFoldDB" id="A0A0P9ITJ4"/>
<sequence length="347" mass="34670">MPSPRQPRVSVLWTWIDGKPVKVTSGVAVSDDEFNEGSGVGLSEVRDNSDALTAFNTAAASSPFATTAEKLERWTASHAAAALPPRSPTKARIAKTLEQRSFDEDRSPAKCLFAPTTGLIKTSSAEDRVDASGSGKPGAAVLGGVETEDESEDEGDDDKVGLVASHIEEIDLSVDDSDDSASSGSRSSTGSVVILLSPDASASEEEVESDDDDDDGPSSSDSDAAVASLLLPASRLAVVAGPPPPPIRAASRLPAPAATATTPRPRASYRAATPSGTASARGGAGGVARFAGPRPAPGSGPVTPSRRQGQAAATPASARVLRSAAQSRGGAATASGGAQGGSGGSSG</sequence>
<dbReference type="EMBL" id="KQ474085">
    <property type="protein sequence ID" value="KPV72726.1"/>
    <property type="molecule type" value="Genomic_DNA"/>
</dbReference>
<reference evidence="2 3" key="1">
    <citation type="journal article" date="2015" name="Front. Microbiol.">
        <title>Genome sequence of the plant growth promoting endophytic yeast Rhodotorula graminis WP1.</title>
        <authorList>
            <person name="Firrincieli A."/>
            <person name="Otillar R."/>
            <person name="Salamov A."/>
            <person name="Schmutz J."/>
            <person name="Khan Z."/>
            <person name="Redman R.S."/>
            <person name="Fleck N.D."/>
            <person name="Lindquist E."/>
            <person name="Grigoriev I.V."/>
            <person name="Doty S.L."/>
        </authorList>
    </citation>
    <scope>NUCLEOTIDE SEQUENCE [LARGE SCALE GENOMIC DNA]</scope>
    <source>
        <strain evidence="2 3">WP1</strain>
    </source>
</reference>
<organism evidence="2 3">
    <name type="scientific">Rhodotorula graminis (strain WP1)</name>
    <dbReference type="NCBI Taxonomy" id="578459"/>
    <lineage>
        <taxon>Eukaryota</taxon>
        <taxon>Fungi</taxon>
        <taxon>Dikarya</taxon>
        <taxon>Basidiomycota</taxon>
        <taxon>Pucciniomycotina</taxon>
        <taxon>Microbotryomycetes</taxon>
        <taxon>Sporidiobolales</taxon>
        <taxon>Sporidiobolaceae</taxon>
        <taxon>Rhodotorula</taxon>
    </lineage>
</organism>
<proteinExistence type="predicted"/>
<dbReference type="GeneID" id="28975214"/>
<feature type="compositionally biased region" description="Low complexity" evidence="1">
    <location>
        <begin position="322"/>
        <end position="336"/>
    </location>
</feature>
<dbReference type="Proteomes" id="UP000053890">
    <property type="component" value="Unassembled WGS sequence"/>
</dbReference>
<evidence type="ECO:0000313" key="3">
    <source>
        <dbReference type="Proteomes" id="UP000053890"/>
    </source>
</evidence>
<feature type="compositionally biased region" description="Acidic residues" evidence="1">
    <location>
        <begin position="170"/>
        <end position="179"/>
    </location>
</feature>
<feature type="region of interest" description="Disordered" evidence="1">
    <location>
        <begin position="122"/>
        <end position="347"/>
    </location>
</feature>
<feature type="compositionally biased region" description="Acidic residues" evidence="1">
    <location>
        <begin position="146"/>
        <end position="157"/>
    </location>
</feature>
<protein>
    <submittedName>
        <fullName evidence="2">Uncharacterized protein</fullName>
    </submittedName>
</protein>
<accession>A0A0P9ITJ4</accession>
<name>A0A0P9ITJ4_RHOGW</name>
<feature type="compositionally biased region" description="Gly residues" evidence="1">
    <location>
        <begin position="337"/>
        <end position="347"/>
    </location>
</feature>
<evidence type="ECO:0000256" key="1">
    <source>
        <dbReference type="SAM" id="MobiDB-lite"/>
    </source>
</evidence>